<feature type="coiled-coil region" evidence="1">
    <location>
        <begin position="264"/>
        <end position="326"/>
    </location>
</feature>
<sequence length="519" mass="60629">MSQEDQKLSFGRPSYENRSIPRISRDRHLPGRVSEQVSSNKKFSQGGSNPQWHDNFTEDDIGNEGITELFNYLSDSESEEAKRYSVGLQRLPSGVKKLEEDDTKSLGGDTGTFPFERETESEGVEGNKEINLSKFNADEKDGIVMVDQKEREPDKDEDLQPSSPPKHLLKEEQKQRDRLENSEDQRLLEEFESRIRKTDSEEKRPKPPKQLDELVSEGEDSEEEFDETAHQIYQPKHDEYDNILRKKTFDPNLPPIYDDSDNENNEYHKYLAQIEAKAKKYKRKAKKLYSNLQKLKVHYEKAKRNVDDLSIENNGLRDQLIAYEDRLNYLHSSYGIPAHDECLLNKRLDSSSSDPLVHQLMKEIEFLKRENKRLTNHYLESIENTDYSSRDTESIVMVDQAREIERLTKDLGIRDLELNRISKENHIQKVELDHLQQKLDQTLFQLKNTNLAPLHFQNSSDCINRSLNVDNFPSSPDCRGHLLPPHLKYSKMASRMTQSSPSFQNNQPLRNVYKNRHYD</sequence>
<keyword evidence="1" id="KW-0175">Coiled coil</keyword>
<name>A0AAD1Y6R6_EUPCR</name>
<feature type="region of interest" description="Disordered" evidence="2">
    <location>
        <begin position="90"/>
        <end position="232"/>
    </location>
</feature>
<feature type="compositionally biased region" description="Basic and acidic residues" evidence="2">
    <location>
        <begin position="136"/>
        <end position="154"/>
    </location>
</feature>
<evidence type="ECO:0000256" key="2">
    <source>
        <dbReference type="SAM" id="MobiDB-lite"/>
    </source>
</evidence>
<feature type="compositionally biased region" description="Polar residues" evidence="2">
    <location>
        <begin position="495"/>
        <end position="509"/>
    </location>
</feature>
<protein>
    <submittedName>
        <fullName evidence="3">Uncharacterized protein</fullName>
    </submittedName>
</protein>
<gene>
    <name evidence="3" type="ORF">ECRASSUSDP1_LOCUS27243</name>
</gene>
<proteinExistence type="predicted"/>
<comment type="caution">
    <text evidence="3">The sequence shown here is derived from an EMBL/GenBank/DDBJ whole genome shotgun (WGS) entry which is preliminary data.</text>
</comment>
<feature type="compositionally biased region" description="Acidic residues" evidence="2">
    <location>
        <begin position="214"/>
        <end position="226"/>
    </location>
</feature>
<feature type="coiled-coil region" evidence="1">
    <location>
        <begin position="357"/>
        <end position="384"/>
    </location>
</feature>
<feature type="region of interest" description="Disordered" evidence="2">
    <location>
        <begin position="493"/>
        <end position="519"/>
    </location>
</feature>
<evidence type="ECO:0000256" key="1">
    <source>
        <dbReference type="SAM" id="Coils"/>
    </source>
</evidence>
<keyword evidence="4" id="KW-1185">Reference proteome</keyword>
<evidence type="ECO:0000313" key="4">
    <source>
        <dbReference type="Proteomes" id="UP001295684"/>
    </source>
</evidence>
<dbReference type="Proteomes" id="UP001295684">
    <property type="component" value="Unassembled WGS sequence"/>
</dbReference>
<feature type="compositionally biased region" description="Basic and acidic residues" evidence="2">
    <location>
        <begin position="168"/>
        <end position="212"/>
    </location>
</feature>
<dbReference type="AlphaFoldDB" id="A0AAD1Y6R6"/>
<evidence type="ECO:0000313" key="3">
    <source>
        <dbReference type="EMBL" id="CAI2385662.1"/>
    </source>
</evidence>
<feature type="compositionally biased region" description="Polar residues" evidence="2">
    <location>
        <begin position="35"/>
        <end position="54"/>
    </location>
</feature>
<reference evidence="3" key="1">
    <citation type="submission" date="2023-07" db="EMBL/GenBank/DDBJ databases">
        <authorList>
            <consortium name="AG Swart"/>
            <person name="Singh M."/>
            <person name="Singh A."/>
            <person name="Seah K."/>
            <person name="Emmerich C."/>
        </authorList>
    </citation>
    <scope>NUCLEOTIDE SEQUENCE</scope>
    <source>
        <strain evidence="3">DP1</strain>
    </source>
</reference>
<organism evidence="3 4">
    <name type="scientific">Euplotes crassus</name>
    <dbReference type="NCBI Taxonomy" id="5936"/>
    <lineage>
        <taxon>Eukaryota</taxon>
        <taxon>Sar</taxon>
        <taxon>Alveolata</taxon>
        <taxon>Ciliophora</taxon>
        <taxon>Intramacronucleata</taxon>
        <taxon>Spirotrichea</taxon>
        <taxon>Hypotrichia</taxon>
        <taxon>Euplotida</taxon>
        <taxon>Euplotidae</taxon>
        <taxon>Moneuplotes</taxon>
    </lineage>
</organism>
<feature type="compositionally biased region" description="Basic and acidic residues" evidence="2">
    <location>
        <begin position="115"/>
        <end position="128"/>
    </location>
</feature>
<accession>A0AAD1Y6R6</accession>
<feature type="region of interest" description="Disordered" evidence="2">
    <location>
        <begin position="1"/>
        <end position="60"/>
    </location>
</feature>
<dbReference type="EMBL" id="CAMPGE010028106">
    <property type="protein sequence ID" value="CAI2385662.1"/>
    <property type="molecule type" value="Genomic_DNA"/>
</dbReference>